<proteinExistence type="predicted"/>
<protein>
    <submittedName>
        <fullName evidence="1">Uncharacterized protein</fullName>
    </submittedName>
</protein>
<reference evidence="2" key="1">
    <citation type="journal article" date="2023" name="Front. Plant Sci.">
        <title>Chromosomal-level genome assembly of Melastoma candidum provides insights into trichome evolution.</title>
        <authorList>
            <person name="Zhong Y."/>
            <person name="Wu W."/>
            <person name="Sun C."/>
            <person name="Zou P."/>
            <person name="Liu Y."/>
            <person name="Dai S."/>
            <person name="Zhou R."/>
        </authorList>
    </citation>
    <scope>NUCLEOTIDE SEQUENCE [LARGE SCALE GENOMIC DNA]</scope>
</reference>
<accession>A0ACB9NRU3</accession>
<evidence type="ECO:0000313" key="1">
    <source>
        <dbReference type="EMBL" id="KAI4338853.1"/>
    </source>
</evidence>
<gene>
    <name evidence="1" type="ORF">MLD38_023861</name>
</gene>
<evidence type="ECO:0000313" key="2">
    <source>
        <dbReference type="Proteomes" id="UP001057402"/>
    </source>
</evidence>
<sequence length="121" mass="14062">MQIVTATMVYFEMNDRKRTPRYGKYALCFRGLLDYRTEVDHAILHETTKGTTSFGVGFFFVVVGWPIIGVILESYGFVVLFSGFWPTLAVFLQKIPILGWVFQQPFIRSLLDRYRGRRVPV</sequence>
<dbReference type="EMBL" id="CM042886">
    <property type="protein sequence ID" value="KAI4338853.1"/>
    <property type="molecule type" value="Genomic_DNA"/>
</dbReference>
<comment type="caution">
    <text evidence="1">The sequence shown here is derived from an EMBL/GenBank/DDBJ whole genome shotgun (WGS) entry which is preliminary data.</text>
</comment>
<dbReference type="Proteomes" id="UP001057402">
    <property type="component" value="Chromosome 7"/>
</dbReference>
<name>A0ACB9NRU3_9MYRT</name>
<keyword evidence="2" id="KW-1185">Reference proteome</keyword>
<organism evidence="1 2">
    <name type="scientific">Melastoma candidum</name>
    <dbReference type="NCBI Taxonomy" id="119954"/>
    <lineage>
        <taxon>Eukaryota</taxon>
        <taxon>Viridiplantae</taxon>
        <taxon>Streptophyta</taxon>
        <taxon>Embryophyta</taxon>
        <taxon>Tracheophyta</taxon>
        <taxon>Spermatophyta</taxon>
        <taxon>Magnoliopsida</taxon>
        <taxon>eudicotyledons</taxon>
        <taxon>Gunneridae</taxon>
        <taxon>Pentapetalae</taxon>
        <taxon>rosids</taxon>
        <taxon>malvids</taxon>
        <taxon>Myrtales</taxon>
        <taxon>Melastomataceae</taxon>
        <taxon>Melastomatoideae</taxon>
        <taxon>Melastomateae</taxon>
        <taxon>Melastoma</taxon>
    </lineage>
</organism>